<dbReference type="HAMAP" id="MF_01508">
    <property type="entry name" value="RfcL"/>
    <property type="match status" value="1"/>
</dbReference>
<evidence type="ECO:0000256" key="2">
    <source>
        <dbReference type="ARBA" id="ARBA00014793"/>
    </source>
</evidence>
<dbReference type="GO" id="GO:0005524">
    <property type="term" value="F:ATP binding"/>
    <property type="evidence" value="ECO:0007669"/>
    <property type="project" value="UniProtKB-UniRule"/>
</dbReference>
<evidence type="ECO:0000256" key="1">
    <source>
        <dbReference type="ARBA" id="ARBA00006878"/>
    </source>
</evidence>
<sequence>MPESSYIPWIIKYRPKSLSDYINQEEAKTILLNWLKAWDKGSPAKKAVLLYGPPGVGKTSLVEAISKEMNCEVIETNASDFRRREDIEKRIKPAATKMSLSGKKRLILIDEVDGLSGTADKGGIETMLELTSITKHPIIMTANNPFHSDLKPLRDASLLIELKKLNQRDVVKLLKGICEKEKIFCEDEALKIIHTKNEGDLRASINDLQNLGLSFGKVTASLVNELIYYRDREVNPFDTLRNIFTSKYAWQSKLAVSHSQVDIDTLIEWLSENIPVQLTEPEDMYLAFQALSRADIYRGRMKRTQNYDLLTYISEMVGPAISLSRKKTKFKWIKYEFPKKIRMMSETKKARESLNKAAAKIAKVTHCSRETVKSEYIPMLRALYKVNKTLATQIMEGLKLEEDEIKVIVGKSKESTENTEPSSTGPMNAEESLRKFETSTKKMGTRARKKRSQ</sequence>
<keyword evidence="5 7" id="KW-0067">ATP-binding</keyword>
<proteinExistence type="inferred from homology"/>
<protein>
    <recommendedName>
        <fullName evidence="2 7">Replication factor C large subunit</fullName>
        <shortName evidence="7">RFC large subunit</shortName>
    </recommendedName>
    <alternativeName>
        <fullName evidence="6 7">Clamp loader large subunit</fullName>
    </alternativeName>
</protein>
<keyword evidence="3 7" id="KW-0235">DNA replication</keyword>
<feature type="domain" description="AAA+ ATPase" evidence="9">
    <location>
        <begin position="44"/>
        <end position="166"/>
    </location>
</feature>
<feature type="compositionally biased region" description="Basic residues" evidence="8">
    <location>
        <begin position="443"/>
        <end position="453"/>
    </location>
</feature>
<dbReference type="Gene3D" id="1.10.8.60">
    <property type="match status" value="1"/>
</dbReference>
<keyword evidence="4 7" id="KW-0547">Nucleotide-binding</keyword>
<dbReference type="InterPro" id="IPR023935">
    <property type="entry name" value="Rep_factor-C_lsu"/>
</dbReference>
<dbReference type="EMBL" id="DTLS01000019">
    <property type="protein sequence ID" value="HGZ59672.1"/>
    <property type="molecule type" value="Genomic_DNA"/>
</dbReference>
<evidence type="ECO:0000256" key="7">
    <source>
        <dbReference type="HAMAP-Rule" id="MF_01508"/>
    </source>
</evidence>
<dbReference type="PANTHER" id="PTHR23389:SF6">
    <property type="entry name" value="REPLICATION FACTOR C SUBUNIT 1"/>
    <property type="match status" value="1"/>
</dbReference>
<dbReference type="AlphaFoldDB" id="A0A7J3SK84"/>
<reference evidence="10" key="1">
    <citation type="journal article" date="2020" name="mSystems">
        <title>Genome- and Community-Level Interaction Insights into Carbon Utilization and Element Cycling Functions of Hydrothermarchaeota in Hydrothermal Sediment.</title>
        <authorList>
            <person name="Zhou Z."/>
            <person name="Liu Y."/>
            <person name="Xu W."/>
            <person name="Pan J."/>
            <person name="Luo Z.H."/>
            <person name="Li M."/>
        </authorList>
    </citation>
    <scope>NUCLEOTIDE SEQUENCE [LARGE SCALE GENOMIC DNA]</scope>
    <source>
        <strain evidence="10">SpSt-885</strain>
    </source>
</reference>
<dbReference type="Pfam" id="PF08519">
    <property type="entry name" value="RFC1"/>
    <property type="match status" value="1"/>
</dbReference>
<dbReference type="InterPro" id="IPR027417">
    <property type="entry name" value="P-loop_NTPase"/>
</dbReference>
<comment type="function">
    <text evidence="7">Part of the RFC clamp loader complex which loads the PCNA sliding clamp onto DNA.</text>
</comment>
<evidence type="ECO:0000256" key="5">
    <source>
        <dbReference type="ARBA" id="ARBA00022840"/>
    </source>
</evidence>
<dbReference type="CDD" id="cd00009">
    <property type="entry name" value="AAA"/>
    <property type="match status" value="1"/>
</dbReference>
<evidence type="ECO:0000256" key="4">
    <source>
        <dbReference type="ARBA" id="ARBA00022741"/>
    </source>
</evidence>
<evidence type="ECO:0000313" key="10">
    <source>
        <dbReference type="EMBL" id="HGZ59672.1"/>
    </source>
</evidence>
<gene>
    <name evidence="7" type="primary">rfcL</name>
    <name evidence="10" type="ORF">ENW83_00470</name>
</gene>
<feature type="compositionally biased region" description="Basic and acidic residues" evidence="8">
    <location>
        <begin position="431"/>
        <end position="440"/>
    </location>
</feature>
<dbReference type="Gene3D" id="3.40.50.300">
    <property type="entry name" value="P-loop containing nucleotide triphosphate hydrolases"/>
    <property type="match status" value="1"/>
</dbReference>
<dbReference type="CDD" id="cd18140">
    <property type="entry name" value="HLD_clamp_RFC"/>
    <property type="match status" value="1"/>
</dbReference>
<dbReference type="SMART" id="SM00382">
    <property type="entry name" value="AAA"/>
    <property type="match status" value="1"/>
</dbReference>
<evidence type="ECO:0000256" key="8">
    <source>
        <dbReference type="SAM" id="MobiDB-lite"/>
    </source>
</evidence>
<comment type="similarity">
    <text evidence="1 7">Belongs to the activator 1 small subunits family. RfcL subfamily.</text>
</comment>
<organism evidence="10">
    <name type="scientific">Fervidicoccus fontis</name>
    <dbReference type="NCBI Taxonomy" id="683846"/>
    <lineage>
        <taxon>Archaea</taxon>
        <taxon>Thermoproteota</taxon>
        <taxon>Thermoprotei</taxon>
        <taxon>Fervidicoccales</taxon>
        <taxon>Fervidicoccaceae</taxon>
        <taxon>Fervidicoccus</taxon>
    </lineage>
</organism>
<dbReference type="SUPFAM" id="SSF52540">
    <property type="entry name" value="P-loop containing nucleoside triphosphate hydrolases"/>
    <property type="match status" value="1"/>
</dbReference>
<dbReference type="PANTHER" id="PTHR23389">
    <property type="entry name" value="CHROMOSOME TRANSMISSION FIDELITY FACTOR 18"/>
    <property type="match status" value="1"/>
</dbReference>
<dbReference type="InterPro" id="IPR003593">
    <property type="entry name" value="AAA+_ATPase"/>
</dbReference>
<dbReference type="InterPro" id="IPR013725">
    <property type="entry name" value="DNA_replication_fac_RFC1_C"/>
</dbReference>
<dbReference type="InterPro" id="IPR003959">
    <property type="entry name" value="ATPase_AAA_core"/>
</dbReference>
<dbReference type="InterPro" id="IPR047854">
    <property type="entry name" value="RFC_lid"/>
</dbReference>
<dbReference type="GO" id="GO:0005663">
    <property type="term" value="C:DNA replication factor C complex"/>
    <property type="evidence" value="ECO:0007669"/>
    <property type="project" value="InterPro"/>
</dbReference>
<dbReference type="GO" id="GO:0003689">
    <property type="term" value="F:DNA clamp loader activity"/>
    <property type="evidence" value="ECO:0007669"/>
    <property type="project" value="UniProtKB-UniRule"/>
</dbReference>
<dbReference type="NCBIfam" id="NF003229">
    <property type="entry name" value="PRK04195.1-5"/>
    <property type="match status" value="1"/>
</dbReference>
<dbReference type="GO" id="GO:0016887">
    <property type="term" value="F:ATP hydrolysis activity"/>
    <property type="evidence" value="ECO:0007669"/>
    <property type="project" value="InterPro"/>
</dbReference>
<dbReference type="Pfam" id="PF00004">
    <property type="entry name" value="AAA"/>
    <property type="match status" value="1"/>
</dbReference>
<comment type="subunit">
    <text evidence="7">Heteromultimer composed of small subunits (RfcS) and large subunits (RfcL).</text>
</comment>
<evidence type="ECO:0000256" key="3">
    <source>
        <dbReference type="ARBA" id="ARBA00022705"/>
    </source>
</evidence>
<dbReference type="GO" id="GO:0006260">
    <property type="term" value="P:DNA replication"/>
    <property type="evidence" value="ECO:0007669"/>
    <property type="project" value="UniProtKB-UniRule"/>
</dbReference>
<feature type="region of interest" description="Disordered" evidence="8">
    <location>
        <begin position="410"/>
        <end position="453"/>
    </location>
</feature>
<comment type="caution">
    <text evidence="10">The sequence shown here is derived from an EMBL/GenBank/DDBJ whole genome shotgun (WGS) entry which is preliminary data.</text>
</comment>
<name>A0A7J3SK84_9CREN</name>
<feature type="binding site" evidence="7">
    <location>
        <begin position="52"/>
        <end position="59"/>
    </location>
    <ligand>
        <name>ATP</name>
        <dbReference type="ChEBI" id="CHEBI:30616"/>
    </ligand>
</feature>
<evidence type="ECO:0000259" key="9">
    <source>
        <dbReference type="SMART" id="SM00382"/>
    </source>
</evidence>
<evidence type="ECO:0000256" key="6">
    <source>
        <dbReference type="ARBA" id="ARBA00032141"/>
    </source>
</evidence>
<accession>A0A7J3SK84</accession>